<feature type="domain" description="Ketosynthase family 3 (KS3)" evidence="18">
    <location>
        <begin position="2143"/>
        <end position="2568"/>
    </location>
</feature>
<evidence type="ECO:0000313" key="21">
    <source>
        <dbReference type="Proteomes" id="UP000199405"/>
    </source>
</evidence>
<dbReference type="InterPro" id="IPR015421">
    <property type="entry name" value="PyrdxlP-dep_Trfase_major"/>
</dbReference>
<dbReference type="SMART" id="SM00825">
    <property type="entry name" value="PKS_KS"/>
    <property type="match status" value="4"/>
</dbReference>
<dbReference type="InterPro" id="IPR032821">
    <property type="entry name" value="PKS_assoc"/>
</dbReference>
<feature type="active site" description="Proton acceptor; for dehydratase activity" evidence="14">
    <location>
        <position position="4186"/>
    </location>
</feature>
<dbReference type="InterPro" id="IPR015424">
    <property type="entry name" value="PyrdxlP-dep_Trfase"/>
</dbReference>
<dbReference type="InterPro" id="IPR020841">
    <property type="entry name" value="PKS_Beta-ketoAc_synthase_dom"/>
</dbReference>
<dbReference type="PROSITE" id="PS52019">
    <property type="entry name" value="PKS_MFAS_DH"/>
    <property type="match status" value="3"/>
</dbReference>
<dbReference type="InterPro" id="IPR036736">
    <property type="entry name" value="ACP-like_sf"/>
</dbReference>
<dbReference type="PROSITE" id="PS50075">
    <property type="entry name" value="CARRIER"/>
    <property type="match status" value="5"/>
</dbReference>
<evidence type="ECO:0000256" key="11">
    <source>
        <dbReference type="ARBA" id="ARBA00022898"/>
    </source>
</evidence>
<dbReference type="Pfam" id="PF00561">
    <property type="entry name" value="Abhydrolase_1"/>
    <property type="match status" value="1"/>
</dbReference>
<feature type="domain" description="PKS/mFAS DH" evidence="19">
    <location>
        <begin position="4153"/>
        <end position="4431"/>
    </location>
</feature>
<feature type="compositionally biased region" description="Low complexity" evidence="16">
    <location>
        <begin position="5006"/>
        <end position="5021"/>
    </location>
</feature>
<feature type="region of interest" description="C-terminal hotdog fold" evidence="14">
    <location>
        <begin position="2837"/>
        <end position="2973"/>
    </location>
</feature>
<dbReference type="InterPro" id="IPR001597">
    <property type="entry name" value="ArAA_b-elim_lyase/Thr_aldolase"/>
</dbReference>
<feature type="region of interest" description="Disordered" evidence="16">
    <location>
        <begin position="869"/>
        <end position="897"/>
    </location>
</feature>
<dbReference type="GeneID" id="93468897"/>
<feature type="region of interest" description="N-terminal hotdog fold" evidence="14">
    <location>
        <begin position="2702"/>
        <end position="2822"/>
    </location>
</feature>
<dbReference type="InterPro" id="IPR020806">
    <property type="entry name" value="PKS_PP-bd"/>
</dbReference>
<dbReference type="CDD" id="cd00833">
    <property type="entry name" value="PKS"/>
    <property type="match status" value="4"/>
</dbReference>
<dbReference type="Pfam" id="PF22336">
    <property type="entry name" value="RhiE-like_linker"/>
    <property type="match status" value="2"/>
</dbReference>
<keyword evidence="8 20" id="KW-0808">Transferase</keyword>
<dbReference type="Gene3D" id="3.30.70.3290">
    <property type="match status" value="1"/>
</dbReference>
<feature type="domain" description="PKS/mFAS DH" evidence="19">
    <location>
        <begin position="1"/>
        <end position="280"/>
    </location>
</feature>
<evidence type="ECO:0000256" key="5">
    <source>
        <dbReference type="ARBA" id="ARBA00022450"/>
    </source>
</evidence>
<feature type="domain" description="Carrier" evidence="17">
    <location>
        <begin position="1909"/>
        <end position="1983"/>
    </location>
</feature>
<dbReference type="PANTHER" id="PTHR43775:SF37">
    <property type="entry name" value="SI:DKEY-61P9.11"/>
    <property type="match status" value="1"/>
</dbReference>
<dbReference type="Gene3D" id="3.40.50.1820">
    <property type="entry name" value="alpha/beta hydrolase"/>
    <property type="match status" value="1"/>
</dbReference>
<dbReference type="PROSITE" id="PS52004">
    <property type="entry name" value="KS3_2"/>
    <property type="match status" value="4"/>
</dbReference>
<dbReference type="InterPro" id="IPR029045">
    <property type="entry name" value="ClpP/crotonase-like_dom_sf"/>
</dbReference>
<feature type="domain" description="Ketosynthase family 3 (KS3)" evidence="18">
    <location>
        <begin position="901"/>
        <end position="1323"/>
    </location>
</feature>
<dbReference type="InterPro" id="IPR016039">
    <property type="entry name" value="Thiolase-like"/>
</dbReference>
<dbReference type="InterPro" id="IPR024320">
    <property type="entry name" value="LPG_synthase_C"/>
</dbReference>
<dbReference type="Pfam" id="PF00550">
    <property type="entry name" value="PP-binding"/>
    <property type="match status" value="6"/>
</dbReference>
<evidence type="ECO:0000256" key="10">
    <source>
        <dbReference type="ARBA" id="ARBA00022737"/>
    </source>
</evidence>
<feature type="compositionally biased region" description="Low complexity" evidence="16">
    <location>
        <begin position="6343"/>
        <end position="6356"/>
    </location>
</feature>
<dbReference type="InterPro" id="IPR054514">
    <property type="entry name" value="RhiE-like_linker"/>
</dbReference>
<dbReference type="InterPro" id="IPR018201">
    <property type="entry name" value="Ketoacyl_synth_AS"/>
</dbReference>
<dbReference type="PROSITE" id="PS00166">
    <property type="entry name" value="ENOYL_COA_HYDRATASE"/>
    <property type="match status" value="1"/>
</dbReference>
<feature type="domain" description="Carrier" evidence="17">
    <location>
        <begin position="5745"/>
        <end position="5822"/>
    </location>
</feature>
<dbReference type="Pfam" id="PF09924">
    <property type="entry name" value="LPG_synthase_C"/>
    <property type="match status" value="1"/>
</dbReference>
<evidence type="ECO:0000256" key="12">
    <source>
        <dbReference type="ARBA" id="ARBA00022989"/>
    </source>
</evidence>
<dbReference type="CDD" id="cd08953">
    <property type="entry name" value="KR_2_SDR_x"/>
    <property type="match status" value="3"/>
</dbReference>
<evidence type="ECO:0000256" key="4">
    <source>
        <dbReference type="ARBA" id="ARBA00004792"/>
    </source>
</evidence>
<dbReference type="InterPro" id="IPR014030">
    <property type="entry name" value="Ketoacyl_synth_N"/>
</dbReference>
<dbReference type="Pfam" id="PF22621">
    <property type="entry name" value="CurL-like_PKS_C"/>
    <property type="match status" value="1"/>
</dbReference>
<dbReference type="InterPro" id="IPR057326">
    <property type="entry name" value="KR_dom"/>
</dbReference>
<evidence type="ECO:0000256" key="1">
    <source>
        <dbReference type="ARBA" id="ARBA00001933"/>
    </source>
</evidence>
<comment type="pathway">
    <text evidence="4">Antibiotic biosynthesis.</text>
</comment>
<feature type="compositionally biased region" description="Low complexity" evidence="16">
    <location>
        <begin position="4898"/>
        <end position="4910"/>
    </location>
</feature>
<feature type="active site" description="Proton donor; for dehydratase activity" evidence="14">
    <location>
        <position position="2896"/>
    </location>
</feature>
<dbReference type="InterPro" id="IPR001753">
    <property type="entry name" value="Enoyl-CoA_hydra/iso"/>
</dbReference>
<dbReference type="SMART" id="SM00822">
    <property type="entry name" value="PKS_KR"/>
    <property type="match status" value="3"/>
</dbReference>
<dbReference type="InterPro" id="IPR049552">
    <property type="entry name" value="PKS_DH_N"/>
</dbReference>
<dbReference type="Pfam" id="PF21394">
    <property type="entry name" value="Beta-ketacyl_N"/>
    <property type="match status" value="1"/>
</dbReference>
<dbReference type="Gene3D" id="1.10.1200.10">
    <property type="entry name" value="ACP-like"/>
    <property type="match status" value="6"/>
</dbReference>
<keyword evidence="6" id="KW-0963">Cytoplasm</keyword>
<dbReference type="PRINTS" id="PR00111">
    <property type="entry name" value="ABHYDROLASE"/>
</dbReference>
<feature type="domain" description="Carrier" evidence="17">
    <location>
        <begin position="4919"/>
        <end position="4996"/>
    </location>
</feature>
<feature type="region of interest" description="Disordered" evidence="16">
    <location>
        <begin position="2114"/>
        <end position="2141"/>
    </location>
</feature>
<dbReference type="InterPro" id="IPR000073">
    <property type="entry name" value="AB_hydrolase_1"/>
</dbReference>
<comment type="caution">
    <text evidence="20">The sequence shown here is derived from an EMBL/GenBank/DDBJ whole genome shotgun (WGS) entry which is preliminary data.</text>
</comment>
<feature type="compositionally biased region" description="Low complexity" evidence="16">
    <location>
        <begin position="881"/>
        <end position="897"/>
    </location>
</feature>
<evidence type="ECO:0000259" key="19">
    <source>
        <dbReference type="PROSITE" id="PS52019"/>
    </source>
</evidence>
<dbReference type="Gene3D" id="3.40.47.10">
    <property type="match status" value="4"/>
</dbReference>
<reference evidence="20 21" key="1">
    <citation type="submission" date="2016-06" db="EMBL/GenBank/DDBJ databases">
        <authorList>
            <person name="Varghese N."/>
            <person name="Submissions Spin"/>
        </authorList>
    </citation>
    <scope>NUCLEOTIDE SEQUENCE [LARGE SCALE GENOMIC DNA]</scope>
    <source>
        <strain evidence="20 21">DSM 45142</strain>
    </source>
</reference>
<dbReference type="Gene3D" id="3.40.640.10">
    <property type="entry name" value="Type I PLP-dependent aspartate aminotransferase-like (Major domain)"/>
    <property type="match status" value="1"/>
</dbReference>
<evidence type="ECO:0000256" key="6">
    <source>
        <dbReference type="ARBA" id="ARBA00022490"/>
    </source>
</evidence>
<evidence type="ECO:0000256" key="2">
    <source>
        <dbReference type="ARBA" id="ARBA00004141"/>
    </source>
</evidence>
<dbReference type="InterPro" id="IPR018376">
    <property type="entry name" value="Enoyl-CoA_hyd/isom_CS"/>
</dbReference>
<feature type="compositionally biased region" description="Low complexity" evidence="16">
    <location>
        <begin position="2039"/>
        <end position="2084"/>
    </location>
</feature>
<dbReference type="SMART" id="SM00826">
    <property type="entry name" value="PKS_DH"/>
    <property type="match status" value="3"/>
</dbReference>
<feature type="region of interest" description="Disordered" evidence="16">
    <location>
        <begin position="5960"/>
        <end position="5982"/>
    </location>
</feature>
<evidence type="ECO:0000256" key="3">
    <source>
        <dbReference type="ARBA" id="ARBA00004496"/>
    </source>
</evidence>
<feature type="domain" description="Ketosynthase family 3 (KS3)" evidence="18">
    <location>
        <begin position="3558"/>
        <end position="3987"/>
    </location>
</feature>
<feature type="compositionally biased region" description="Pro residues" evidence="16">
    <location>
        <begin position="5709"/>
        <end position="5731"/>
    </location>
</feature>
<feature type="region of interest" description="Disordered" evidence="16">
    <location>
        <begin position="3414"/>
        <end position="3433"/>
    </location>
</feature>
<accession>A0ABY0KIC2</accession>
<dbReference type="SUPFAM" id="SSF53383">
    <property type="entry name" value="PLP-dependent transferases"/>
    <property type="match status" value="1"/>
</dbReference>
<name>A0ABY0KIC2_9ACTN</name>
<feature type="active site" description="Proton acceptor; for dehydratase activity" evidence="14">
    <location>
        <position position="2734"/>
    </location>
</feature>
<evidence type="ECO:0000256" key="14">
    <source>
        <dbReference type="PROSITE-ProRule" id="PRU01363"/>
    </source>
</evidence>
<dbReference type="InterPro" id="IPR015422">
    <property type="entry name" value="PyrdxlP-dep_Trfase_small"/>
</dbReference>
<dbReference type="Pfam" id="PF16197">
    <property type="entry name" value="KAsynt_C_assoc"/>
    <property type="match status" value="2"/>
</dbReference>
<evidence type="ECO:0000259" key="18">
    <source>
        <dbReference type="PROSITE" id="PS52004"/>
    </source>
</evidence>
<dbReference type="Pfam" id="PF02801">
    <property type="entry name" value="Ketoacyl-synt_C"/>
    <property type="match status" value="4"/>
</dbReference>
<dbReference type="Gene3D" id="3.10.129.110">
    <property type="entry name" value="Polyketide synthase dehydratase"/>
    <property type="match status" value="3"/>
</dbReference>
<feature type="compositionally biased region" description="Pro residues" evidence="16">
    <location>
        <begin position="6328"/>
        <end position="6342"/>
    </location>
</feature>
<keyword evidence="11" id="KW-0663">Pyridoxal phosphate</keyword>
<dbReference type="Gene3D" id="1.10.1240.100">
    <property type="match status" value="3"/>
</dbReference>
<feature type="compositionally biased region" description="Low complexity" evidence="16">
    <location>
        <begin position="5836"/>
        <end position="5876"/>
    </location>
</feature>
<evidence type="ECO:0000256" key="9">
    <source>
        <dbReference type="ARBA" id="ARBA00022692"/>
    </source>
</evidence>
<dbReference type="Proteomes" id="UP000199405">
    <property type="component" value="Unassembled WGS sequence"/>
</dbReference>
<feature type="compositionally biased region" description="Pro residues" evidence="16">
    <location>
        <begin position="1872"/>
        <end position="1885"/>
    </location>
</feature>
<feature type="region of interest" description="Disordered" evidence="16">
    <location>
        <begin position="4895"/>
        <end position="4917"/>
    </location>
</feature>
<dbReference type="InterPro" id="IPR013968">
    <property type="entry name" value="PKS_KR"/>
</dbReference>
<dbReference type="InterPro" id="IPR020807">
    <property type="entry name" value="PKS_DH"/>
</dbReference>
<evidence type="ECO:0000256" key="13">
    <source>
        <dbReference type="ARBA" id="ARBA00049556"/>
    </source>
</evidence>
<dbReference type="GO" id="GO:0016740">
    <property type="term" value="F:transferase activity"/>
    <property type="evidence" value="ECO:0007669"/>
    <property type="project" value="UniProtKB-KW"/>
</dbReference>
<dbReference type="SMART" id="SM01294">
    <property type="entry name" value="PKS_PP_betabranch"/>
    <property type="match status" value="5"/>
</dbReference>
<feature type="domain" description="Carrier" evidence="17">
    <location>
        <begin position="3444"/>
        <end position="3517"/>
    </location>
</feature>
<dbReference type="RefSeq" id="WP_091416428.1">
    <property type="nucleotide sequence ID" value="NZ_FMCQ01000002.1"/>
</dbReference>
<feature type="region of interest" description="Disordered" evidence="16">
    <location>
        <begin position="2015"/>
        <end position="2084"/>
    </location>
</feature>
<dbReference type="Pfam" id="PF01212">
    <property type="entry name" value="Beta_elim_lyase"/>
    <property type="match status" value="1"/>
</dbReference>
<dbReference type="Gene3D" id="3.90.226.10">
    <property type="entry name" value="2-enoyl-CoA Hydratase, Chain A, domain 1"/>
    <property type="match status" value="1"/>
</dbReference>
<dbReference type="InterPro" id="IPR009081">
    <property type="entry name" value="PP-bd_ACP"/>
</dbReference>
<dbReference type="Pfam" id="PF14765">
    <property type="entry name" value="PS-DH"/>
    <property type="match status" value="3"/>
</dbReference>
<comment type="catalytic activity">
    <reaction evidence="13">
        <text>a (3S)-3-hydroxyacyl-CoA + NAD(+) = a 3-oxoacyl-CoA + NADH + H(+)</text>
        <dbReference type="Rhea" id="RHEA:22432"/>
        <dbReference type="ChEBI" id="CHEBI:15378"/>
        <dbReference type="ChEBI" id="CHEBI:57318"/>
        <dbReference type="ChEBI" id="CHEBI:57540"/>
        <dbReference type="ChEBI" id="CHEBI:57945"/>
        <dbReference type="ChEBI" id="CHEBI:90726"/>
        <dbReference type="EC" id="1.1.1.35"/>
    </reaction>
</comment>
<dbReference type="SUPFAM" id="SSF52096">
    <property type="entry name" value="ClpP/crotonase"/>
    <property type="match status" value="1"/>
</dbReference>
<feature type="region of interest" description="Disordered" evidence="16">
    <location>
        <begin position="5006"/>
        <end position="5033"/>
    </location>
</feature>
<dbReference type="SUPFAM" id="SSF53474">
    <property type="entry name" value="alpha/beta-Hydrolases"/>
    <property type="match status" value="1"/>
</dbReference>
<feature type="region of interest" description="C-terminal hotdog fold" evidence="14">
    <location>
        <begin position="4287"/>
        <end position="4431"/>
    </location>
</feature>
<keyword evidence="12" id="KW-0472">Membrane</keyword>
<dbReference type="InterPro" id="IPR049490">
    <property type="entry name" value="C883_1060-like_KR_N"/>
</dbReference>
<feature type="region of interest" description="Disordered" evidence="16">
    <location>
        <begin position="1844"/>
        <end position="1890"/>
    </location>
</feature>
<feature type="region of interest" description="Disordered" evidence="16">
    <location>
        <begin position="5707"/>
        <end position="5732"/>
    </location>
</feature>
<dbReference type="PROSITE" id="PS00012">
    <property type="entry name" value="PHOSPHOPANTETHEINE"/>
    <property type="match status" value="3"/>
</dbReference>
<dbReference type="PROSITE" id="PS00606">
    <property type="entry name" value="KS3_1"/>
    <property type="match status" value="4"/>
</dbReference>
<feature type="region of interest" description="N-terminal hotdog fold" evidence="14">
    <location>
        <begin position="1"/>
        <end position="120"/>
    </location>
</feature>
<feature type="active site" description="Proton acceptor; for dehydratase activity" evidence="14">
    <location>
        <position position="22"/>
    </location>
</feature>
<dbReference type="Pfam" id="PF21089">
    <property type="entry name" value="PKS_DH_N"/>
    <property type="match status" value="2"/>
</dbReference>
<feature type="domain" description="Carrier" evidence="17">
    <location>
        <begin position="310"/>
        <end position="387"/>
    </location>
</feature>
<dbReference type="InterPro" id="IPR049551">
    <property type="entry name" value="PKS_DH_C"/>
</dbReference>
<dbReference type="InterPro" id="IPR050091">
    <property type="entry name" value="PKS_NRPS_Biosynth_Enz"/>
</dbReference>
<keyword evidence="9" id="KW-0812">Transmembrane</keyword>
<comment type="cofactor">
    <cofactor evidence="1">
        <name>pyridoxal 5'-phosphate</name>
        <dbReference type="ChEBI" id="CHEBI:597326"/>
    </cofactor>
</comment>
<feature type="region of interest" description="Disordered" evidence="16">
    <location>
        <begin position="5545"/>
        <end position="5565"/>
    </location>
</feature>
<dbReference type="Gene3D" id="3.40.50.720">
    <property type="entry name" value="NAD(P)-binding Rossmann-like Domain"/>
    <property type="match status" value="3"/>
</dbReference>
<dbReference type="NCBIfam" id="NF005496">
    <property type="entry name" value="PRK07110.1"/>
    <property type="match status" value="1"/>
</dbReference>
<sequence length="7078" mass="745010">MPTPEIDCRLVLRHTDFIMQNHRVHGVSLLPGVALLDVLSRILLAQGADLGRVSVGAILFDEPIATRDGVDREIEVHVGAADDHGTRAVRVHSRDVVDGEAAGPWRANLRAELSSGPGEERGADIDIAALKAGAVRRRDMAELYAAARAEDIRHGAPMRCTGPLHIGPGYMLAELELEEPAHSGADRFHLHPAMLDAATIAAYGLNEAASEEPYIPLHIERFRSSAPLRGRMYVHVPHKETFAASRDIIRSDYTLHDEHGRFVAEFTGLSCKRIRHAGLITRLVGDAQAPAGPVRPAGSATPAVETPGGTPYEQFRAYLRNRVADALVQDPEAIATGTGFYDLGLDSVTMLRISEDLEAVTGTALYPTLLFEFTDIESLARHLAGRFTFRPPDGPPGEDDRVDAATPAAVRVFRPVWSASPPAGAGAADAGPLVVVGADDGLLHALRQRTGGRRIVAVTGGAAFTGTAGDRFRLDPASADDVRRLLDAVDERDTGGASIVVVTGAPAPAEAAASAWRDFDVLRTLAAAVVDRQPTTPRRLLAVHLDPEHGVPAGADASAALCRTISAETPVLRCTAVRLAAAPPDAMAAALLTELATADGEAAVRYVDGRRHVRRYRPANPAQGAAPLRDDGVYVVTGGGGALAGLVAEHLVRTRRARIALIGRSPLSAGRRAQLRDWEEQGARVRYLRADVSRRDELDAALDEVRTAFGRIDGVIHAAGAVRDGLYFRKRPDDVADVLAPKIAGVEALDAATAGDDLDFFAIFSSLAASVGNPGQSDYAYANGFLDAFAERRAARADRRGRTLAVAWPLWAGGGMTVTPEAGRRARRDLGTEPMPTATGLDVLERGLAGTDVRLVVAYGDPDRLADLLPAPREADGGTGVVSPAPATPAPTGDPVVTPAPDDIAVIGLAGRYPLAPDLDTFWANLLSGRDCVTGIPADRWDHDRFYHPDPRAGAGRTYGRWGGFLDRVGHFDPAFFGISRREAERMDPQERLFLMVSWHAFEDAGYPPAALSSHPVGVFAGVMWNHYQMVEPGRDGVAPTAMHAAVANRVSYCLDLTGPSMAVDTACSSSLTAVHLAAESIRRGECDLALAGGVNVTAHPQKYLQLAQGQFLSTDGRCRSFGRDGDGYVPGEGVGAVVLKPLARALADGDHVYGVLKGSSVNHTGRTAGFTVPSPTSQAALITDAIRRAGVEVDSVGYVEAHGTGTSLGDPIEIQALTEAFAGRTAAAEKCAIGSVKSAIGHLESAAGIAGLTKVLLQMRHRTLVPSLHADDLNPHIDFDSAPVAVQRSARPWPQPPGGLPRRAGVSAFGAGGANAHLIVEAPAPADRPAAPAGPVLFVLSARTDQALRDYARSHLDALSAPSGPAGAAALPWLREQAARMLDIPVDDVDPGEKLGDLGFDPARLRDLAQRAQERFPHRGAAAGWSSESTLDAVAARCEAEEPAAPALDDIAWTSQVGRTAMARRLAIVADDHAGLRDGLRRYLDGEPAGPDHVWDRAPAVDAAPGPDRCAELFRDGCLRELAEHWVAGGEVPWDRCHRAVTGVRRPRRVPLPPYPFQEERYWLGGWESRTAPAASPARAVSVAPAEPVAEVAPYAGTELEMRVLDPGIALLTMRDTANTNMFSDGLLHGLRWAFAEVQRRPDVKVVVLTGSGGVFSMGGTPEALLTLAGGAGRFTDIPFLYEGLLRCDRPVVAAMQGHASGGGLIFGLHADVVVMSRDAVYSANFTRYGFTPGMGATYALERRFGRSTASEMLYTGRSFSGDALAARGAEPTFLPEAEVLPAALDIARGIAEQPLPVLTELKRDLGTRIREQMADAIDREVAMHDRVVGEESLGRIREHFRRVDGFSRPPTPREPAAAPAAPADVSPAPAAEPPASVPSPVAVPSPASVAAPVPSAVAAAQNPVSRDAAVSAVEEVLCAQLYLDRAELDRTLTFNEMGVDSVGAVDIIRDLNRRFGLDLDTVVVYDHPTVPALAAHLVEAGARAASLRAAGTAAAPDGSFAARPFLRRAFGDTPSGGDAAVTAPAPASPVPSPPAAAPAWSAPTPASSAPTPASSAPAPASPAAASASSPSVAASPAPASRLPAPAAVMPAASPVRAAAASGNGRITLVAARTGGGSAPASPPAPAPAPATGVRPDDRPGAADIAVIGMAGRFPEAPDLDAFWANIVAGRCSVTEVPGDRWDVGRYFDRDRHASGRTYSRWAASLSDVDAFDASFFRLSALEAQAMDPQQRVFLEVAWSGLEDAGYALGPDRENRCGVFVGASGGDYLRLLAEAGQDDSAQAFLGNSMSILAARISYLLNLTGPAVAVDTACSSSLVAVHLAAEALRRGDCEMAVAGGVAIMVTERMHVWTSRAGMLSPTGRCAPFDASADGIVLGEGAGAVVLKRLDRALADGDTVHAVIRGSGTNGDGRSNGITAPSAASQAALLESVHRRAGVRPDQIGYVEAHGTGTALGDPIEAKALNEVFRRDTARRGYCGLGSVKANIGHTSLAAGVAGLLKVVLALRHRTLPPTVHFDTPNPKIDLADSPFFAVPEPVEWPAGDRGRRIGVVSSFGFSGTNCHVVVESPPESADPVRPALDRPVLVPLSAMTPEALARQARQLTGAVEATGPDLGDLAFTLGVARAHFPVRAAVTARDRTELLTGLRALADGRTPAPAADPALRDLAAGYLAGGDVDWAAQHGGRAVRRISLPTYPFAKDRHWVSTPAARRPSGSVAAVTPIELRPDDALIRDHRVAGATLLAGVTVLDLAAGELARRGLPAPWRLTSVRWSRPLEVTGVREVALRLTPSGPRRFDVTLTGGTAGDAPVHAQATVEAAPPTSPGGHLDTAAVRGRCAGRLDGAEIYHRFAAAGIAYGPAYQALAEVFVGDGEALGHLPGPDPADVGAHRLHPALLDGALQTVTALEAERTDGPLVPFGIDVLEVTGPLRTPLWSHVRRTGDGRYDAVLAGADGTVVARCEGFALRPQRVTSAQPEVFVCTPVWQDAAEPVAAGDPGTVAVLHTTGERGLADELCAAQAGAALRLPLDGDPAAALHTPVDTVYVVAGDDTTDPADTTVTLAFLRLARALLAGHRSRALRLAVVTRGAVATHDGEAVRPSVAGLLGAARSLAAEAPGWTVGCVDIGPDAAIGWADRIRREPLVEPLVALRPGRRLTRAFAPLPPSPDAAAPWRDGGAYLVAGGAGGLGLALSRHLAATHRAALVWLGRREPGPEIDDRIREIESLGGSVLYQRADLTDAAAVRAAVAAARARFGRLHGAVHAAGVWHDGTVPNLDERSITEVLDPKVRGSVVLAEALRDETLDFLIFFSSAASFVDAGGQANYAAASTFQDAYAFELRRRGVPARTVNWGYWGSVGAVRGARYAERFAALGVASIEPPAGMAALRRILGAGAPQALVLRAERGRLPGFGIRLATTGPAEPAEPTEPAVAVGPAGSAVTPAPARSAAAVRDYVRRVFAEVLRCAPESLLDDETFETYGVDSMIGTSIVHRLEQDLGPLPQTLLFEHMTVGRLGDHLAAEHGGRLDTLLRPPAPVTVAPREETPAAGPVPSAGPAPAVPVASADIAVIGVSGRYPGAADVAQFWRNLSAGASGVTEVPAERWDWRTHFDARRGQPNRTYGRWAGFLEGIDRFDPSLFGILPGDAAAIDPQERLFLETCWNLLEETGHLGRHTRVPRTGVFVGLMYGSYGKLAAAQGWPRGELAGAHSAYWSVANRVSYTFDFSGPSFAVDSACSSSLTAVHLACRSLREGECDMAVAGGVNLILHPSHLVALSSMNMLAGADGCRPFDARADGYVPGEGVGAVLLKPLERALADGDDIWAVIKGSAVNAGGKTSGYTVPNPGAQADLTAEALRRAGVEPATVSFVEAHGTGTELGDPIEIAALNRVFGGTEDSRQPCAISSVKANIGHLEGAAGIAGLTKALLQLRHGRIVPCANLETPNPKIAFAGSRFHLPRTLTEWERPVTADGVVPRRAGVSSFGAGGANVHVVLEEAGTPAAGGPAPAAGEQIFVLSARTGERLAVHAARVAAFLDTAAGAAHSLADLAYSSQVGRREMTERVAVVAATTADLAAALRSFAQDRPAPTVFTRSATRSGPPAALEDLVQRRALTDIARAWVDGAEIDWRLLWPRSRPRRVAFPTYPFEHRRYWLGDPSGDGQPGAAGEPAPAPDADWLVRRVEHRIDPAVYYCAQHRVGGRPWMAGAAVLEIARHACGDAIAGPGLRIDDVHFTAPVAVGPDTTALHVGLERRADTITFRVTGTSETPVVYATGTLRPSGAGAGEPVDLTAARERCPDHLDVDTFYADMARGGLDYGPAMRSIAAVSTGAGEALARLRLAPEADGDAAAPLLHPALLDGALQSVAAVCGASDDHSYLPVGLRRLALHRPLPARCWAYVRETTTEEVGRRRRFDIRVADDAGRAVLTVEGVTVQERPAGPTLRYARPSWRPEPVAPARPEPSVLLVATADDMLGFALENQLAPVGVRLVRVRPGDRFARIGDDGYQVAPGDRDDHRRLAQDLAARGLTPDAVLHDWSRRPFDPAALHRSVEEGPMSLLWLVAALMEQSPGAALRAVYAYADPGVQDQRAGFAPQYAAASGILRTLALEHSRFSGTCVRFAAASQPAETVATLLSDELAATDPSVARVTYHSGRRWRRHTETFVPQAADVPPGRPGGTYLITGGAGALGLVFAARLAEAGPVRLALAGRGPLDDDRSARLDRLRRGGSDVRYYRADLADPGAAERLVAAVRSDLGPVHGVVHAAGLHRDARAVHKTREQFEEVVAPKTAGVVALDAATRDEPLDFFVLFSSVVAESGNPGQADYAYANAFLDEFAEVREQWRAAGRRRGRTRSIGWPLWQEGGMTVDDATRTLLAQRWGMVPMSTAAGLGAFDVILAGDDTSVAVVQGDRSAPPASRRSPAAGTGAPAGEVDRAAVEAALREMASGFLLVEPAEVDLDAELMELGFDSISLTRLVNAVNERYDLDLLPTVLFENPRLTGLAEFLCEEHGDRIAAATAADDPVSAPGPVAAADPAPAPVPVTPKETDDGRAVAVIGMAGTLPGSADLDEFWEHLVAGHDLVREVPADREALRGDPLTRTVRGGFLDRVDLFDARQFGISPREAALMDPQQRIFLQTVWRAVQDAGYRPSQLAGTATGLFAGVSTTDYDELLRENGVRIEAHTATGIAHAILANRVSYLLDLHGPSEAIDTACSSSLVAIHRAVRALRDGECDVAIAGGVNVMLSPGLFSAFTQSGMLSPDGRCKVFDESADGYVRGEGAGAIVLKPLDRALADGDHVYAVVKGTAVNHGGRATSLTAPNPAAQARVIVQAHRDAGVHPSALTYLEAHGTGTGLGDPVEIEGIKKALTGLYADRGEPVPAEPGVALGSVKTNIGHLESAAGIAGVLKVLLALRHRTLPASLHLRRLNPYIRLDGTPLYVNERARPWDSDAPRLAGVSSFGFGGTNAHVLIEEHSPAPAPRTSTPAGGHLLVLSAPAAEALASYADRMARHLRRHPGTDLAALTFTLQTGREEYAERLAVVADDLDGLVRALSRAADGGTAPGLYRATASSRGPGSAVAATADPHEVAAGWTEGASVDWPARWPEPRPVRLPLPAMPLTELRHWFDSRRPDAPAPVAPVEPSPVAPPLRSVTEAPTTRLTPVAAVVPQPPARPARAAVAAVNGAGGRPRISLSAPGTLVLAEPTEPLEAPALDITARTLTQPTAPAPAQPTAPAPEYAPAPVPEPAPASALESVAAPEAGDLRQVADFLREQLGRILGMPPGDIGVDESISGLGLDSILRTDLARVVNDAYGLRLKAAEVYDVDTVSELATFIATRRAASAPAAPSPAAPIPAAESPDTPSAAAPGQAAPTRAPAPTSATSVPAAPAAHEPAPADPRTVEGLLATLISDLVGRPVDGGRTFQDDGFTSFDMLKVVAALEKRFGSLRKTLLFDQPTVGRLAAFLTEAHGVRAVERLRHAGPDGPARDTAVAGPPPEDDGPVVVAKRDLPAQPGLAATVAELERRYGKEGGLPGRDIAPLIFLGADRDGYFNFSRRDDIVLAWSYVGSEERFPALTAQWTAWARRNGLKPSLLSMIRLTEVDGVPFSATPFGAVQRLEDLPGFTLKGNRLQRLRNLVNRFERAGQCRTSEYRVGSDPQVDRQIVDLVDQWAGTKDMVNPYVRTVRAELLAGRLQPRHRMFLTHLDGRPVNAVIVTRIPSENGHLLDLEFYAADAPMGGLDYAIVRIIETLAAEGDTMFSFGATIGAKICESPNADPSVAGALDELRSLGIFTGEGNFRFKNKFRPTNLPVYLCQPADSAPVDVTNIILLIANPTTAAAADGQPAGPAPAPEAPTAPAPAPVSSAPRTAAADAAVPQALPTDAAGRERVLAAHNWNVLRLPHHLVEFDLLTDSWAELAADFVERGTAALTTGAADGADPVERLRRTLQFDHVTITPSGRAAEARLLGCWPTADRVVVCNALFPSWTYNQIDHGMSPAVVRTAAASGAPGDTVFRGDIDLADLRRVLAGNAGRVAFVCVELSTNAGGGWPVSLANLKQVREAADAHGVPLILDAARVVENAAFIVEHEPAYRGRGVWDVALELLHCADGITMSVSKDFGVGVGGLVATRLRPLADRLAEQASLRGQDLNLANRELVARAVGGTGRVVEQVRERMRATRLLHEALRDAGAPVAGPPGGHCVLLDVSAVPALRDLRHPVPAALAWLYRGAGVRCAPHLAGVGEDAAAIAGRYLRLAVPVGLPVPAVRGLARRLAALFRDPGVVTDLMPVPAEPGGGPAVAADTAYYPMDRMPDDIREAIEEGHRPHDDNLAVLREYRPDVRRRLIPADDGDVEVFTAGTGPTVVLMHPFNIGAGFFGPQMRDLADRYQVVVVHYPGVGATRASGDLSVRGLADRMHRTLRRLDVTWPLHVGGASFGGLMAMAFTLDHPDDVASLTLIGSSYKVGNRSGEMNRLSVVAGEDFDTLMRHADPAEIEGTRQRLEDLLLRCESMDPQTGLRYLDEFTADPGLVPRLGEIRTPTLIVHGRHDTVVPVRTGHLLHGLIDTARYEEFADAGHFPSLTASRRFNDLLAHFLDQAGRP</sequence>
<feature type="compositionally biased region" description="Low complexity" evidence="16">
    <location>
        <begin position="1856"/>
        <end position="1871"/>
    </location>
</feature>
<gene>
    <name evidence="20" type="ORF">GA0070562_2108</name>
</gene>
<feature type="region of interest" description="Disordered" evidence="16">
    <location>
        <begin position="5826"/>
        <end position="5880"/>
    </location>
</feature>
<evidence type="ECO:0000256" key="16">
    <source>
        <dbReference type="SAM" id="MobiDB-lite"/>
    </source>
</evidence>
<dbReference type="CDD" id="cd06558">
    <property type="entry name" value="crotonase-like"/>
    <property type="match status" value="1"/>
</dbReference>
<organism evidence="20 21">
    <name type="scientific">Micromonospora tulbaghiae</name>
    <dbReference type="NCBI Taxonomy" id="479978"/>
    <lineage>
        <taxon>Bacteria</taxon>
        <taxon>Bacillati</taxon>
        <taxon>Actinomycetota</taxon>
        <taxon>Actinomycetes</taxon>
        <taxon>Micromonosporales</taxon>
        <taxon>Micromonosporaceae</taxon>
        <taxon>Micromonospora</taxon>
    </lineage>
</organism>
<protein>
    <submittedName>
        <fullName evidence="20">Acyl transferase domain-containing protein</fullName>
    </submittedName>
</protein>
<feature type="active site" description="Proton donor; for dehydratase activity" evidence="14">
    <location>
        <position position="4348"/>
    </location>
</feature>
<feature type="domain" description="Ketosynthase family 3 (KS3)" evidence="18">
    <location>
        <begin position="5036"/>
        <end position="5458"/>
    </location>
</feature>
<dbReference type="Pfam" id="PF08659">
    <property type="entry name" value="KR"/>
    <property type="match status" value="3"/>
</dbReference>
<feature type="region of interest" description="N-terminal hotdog fold" evidence="14">
    <location>
        <begin position="4153"/>
        <end position="4273"/>
    </location>
</feature>
<evidence type="ECO:0000313" key="20">
    <source>
        <dbReference type="EMBL" id="SCE73393.1"/>
    </source>
</evidence>
<evidence type="ECO:0000256" key="15">
    <source>
        <dbReference type="RuleBase" id="RU003707"/>
    </source>
</evidence>
<keyword evidence="12" id="KW-1133">Transmembrane helix</keyword>
<evidence type="ECO:0000256" key="7">
    <source>
        <dbReference type="ARBA" id="ARBA00022553"/>
    </source>
</evidence>
<dbReference type="InterPro" id="IPR036291">
    <property type="entry name" value="NAD(P)-bd_dom_sf"/>
</dbReference>
<keyword evidence="7" id="KW-0597">Phosphoprotein</keyword>
<dbReference type="SMART" id="SM00823">
    <property type="entry name" value="PKS_PP"/>
    <property type="match status" value="6"/>
</dbReference>
<dbReference type="InterPro" id="IPR006162">
    <property type="entry name" value="Ppantetheine_attach_site"/>
</dbReference>
<dbReference type="InterPro" id="IPR014031">
    <property type="entry name" value="Ketoacyl_synth_C"/>
</dbReference>
<dbReference type="SUPFAM" id="SSF53901">
    <property type="entry name" value="Thiolase-like"/>
    <property type="match status" value="4"/>
</dbReference>
<feature type="active site" description="Proton donor; for dehydratase activity" evidence="14">
    <location>
        <position position="196"/>
    </location>
</feature>
<keyword evidence="10" id="KW-0677">Repeat</keyword>
<dbReference type="SUPFAM" id="SSF51735">
    <property type="entry name" value="NAD(P)-binding Rossmann-fold domains"/>
    <property type="match status" value="6"/>
</dbReference>
<feature type="domain" description="PKS/mFAS DH" evidence="19">
    <location>
        <begin position="2702"/>
        <end position="2973"/>
    </location>
</feature>
<keyword evidence="21" id="KW-1185">Reference proteome</keyword>
<dbReference type="InterPro" id="IPR042104">
    <property type="entry name" value="PKS_dehydratase_sf"/>
</dbReference>
<dbReference type="Pfam" id="PF00378">
    <property type="entry name" value="ECH_1"/>
    <property type="match status" value="1"/>
</dbReference>
<dbReference type="Gene3D" id="3.90.1150.10">
    <property type="entry name" value="Aspartate Aminotransferase, domain 1"/>
    <property type="match status" value="1"/>
</dbReference>
<proteinExistence type="inferred from homology"/>
<comment type="subcellular location">
    <subcellularLocation>
        <location evidence="3">Cytoplasm</location>
    </subcellularLocation>
    <subcellularLocation>
        <location evidence="2">Membrane</location>
        <topology evidence="2">Multi-pass membrane protein</topology>
    </subcellularLocation>
</comment>
<feature type="region of interest" description="C-terminal hotdog fold" evidence="14">
    <location>
        <begin position="135"/>
        <end position="280"/>
    </location>
</feature>
<feature type="compositionally biased region" description="Pro residues" evidence="16">
    <location>
        <begin position="2028"/>
        <end position="2038"/>
    </location>
</feature>
<dbReference type="Pfam" id="PF00109">
    <property type="entry name" value="ketoacyl-synt"/>
    <property type="match status" value="4"/>
</dbReference>
<keyword evidence="5" id="KW-0596">Phosphopantetheine</keyword>
<evidence type="ECO:0000256" key="8">
    <source>
        <dbReference type="ARBA" id="ARBA00022679"/>
    </source>
</evidence>
<comment type="similarity">
    <text evidence="15">Belongs to the enoyl-CoA hydratase/isomerase family.</text>
</comment>
<feature type="region of interest" description="Disordered" evidence="16">
    <location>
        <begin position="6321"/>
        <end position="6356"/>
    </location>
</feature>
<dbReference type="InterPro" id="IPR049900">
    <property type="entry name" value="PKS_mFAS_DH"/>
</dbReference>
<dbReference type="PANTHER" id="PTHR43775">
    <property type="entry name" value="FATTY ACID SYNTHASE"/>
    <property type="match status" value="1"/>
</dbReference>
<evidence type="ECO:0000259" key="17">
    <source>
        <dbReference type="PROSITE" id="PS50075"/>
    </source>
</evidence>
<dbReference type="InterPro" id="IPR029058">
    <property type="entry name" value="AB_hydrolase_fold"/>
</dbReference>
<dbReference type="SUPFAM" id="SSF47336">
    <property type="entry name" value="ACP-like"/>
    <property type="match status" value="6"/>
</dbReference>
<dbReference type="EMBL" id="FMCQ01000002">
    <property type="protein sequence ID" value="SCE73393.1"/>
    <property type="molecule type" value="Genomic_DNA"/>
</dbReference>